<accession>A0A7N0TTP7</accession>
<protein>
    <submittedName>
        <fullName evidence="2">Uncharacterized protein</fullName>
    </submittedName>
</protein>
<name>A0A7N0TTP7_KALFE</name>
<dbReference type="PANTHER" id="PTHR31390:SF12">
    <property type="entry name" value="PUTATIVE (DUF3527)-RELATED"/>
    <property type="match status" value="1"/>
</dbReference>
<sequence>MEERSPIPQAQRRLMFQDRVKAKEHCYEQCARLSHIEKRTIANQSYDQTKTLRIIHSHSIVSKQVNVNEHGKYSNFPGCHRRSDKGGRLQDKAFNVDVLNLEHIDKWKHNQRDIVQTGRLYAPSTNSSSRSSLPSKPYCETYVSPSKQQSLLCSNHSITSSVGFAQGEPNRERIICLLSPPKPISNVLTKLPKTKIYSAINYSHLHPVIEGTKGSSSLNLKDDELHINSQEKMRSVVYETKKGLDMLQTSCSKNLTQTELYSKFRRTVSHRRTTESPDLLRVPTISDHKMENEVEKQPNFCAKLSDQLCTQKHENIVVLLSRDASSTPSDVLLMPDSRVYMDKEVLGSVSNSSSDLLSCEGGRPEISQYCPQPHDAKSCDQTAFDQKSHPDGIHDIKILPKVSQIFPFSNASNVESSDYVRVQLRTLIPEHGEFCRPETSLRLDQAFREHAAPNSRSSSPLRHLSNGFSRMRRNLSSKDISVIAPSISKRFPTNVGVPTSSVDSCKDKTSAGNKARSSPLRRLIDPLLKTKLAITAPYVDELTRSAKGTKMLDTASGHAARYSRFEKEKEDTVQALIQFSCKNGLPMFKLVAKKKGDALVATIANTSAREKRDMSLNFTLYSVKEMTKNSSWMYQGRTSKNSGYLYDIAGQMELCMPSLDKTTSASSSELFSMVESTLLGVQPSETAQETMKVKLIGELAAILIKTPKDCLRIGEKMSNPEKFFKEFGECMTEDSLTKMTGSSKRLTTTVILPAGVHSMPNKGAPSLLIHRWKSGGSCDCGGWDVGCNLSILHNEKECYEPAEHCEAIPVSECFQLYSQAGDQGKGPSFRLTPFSKGIYSVEFKPSTLSDLQAFFISITVLSSQMALDISRGTEYLEAKDNPELT</sequence>
<dbReference type="Pfam" id="PF12043">
    <property type="entry name" value="DUF3527"/>
    <property type="match status" value="1"/>
</dbReference>
<evidence type="ECO:0000313" key="2">
    <source>
        <dbReference type="EnsemblPlants" id="Kaladp0045s0399.1.v1.1"/>
    </source>
</evidence>
<dbReference type="EnsemblPlants" id="Kaladp0045s0399.1.v1.1">
    <property type="protein sequence ID" value="Kaladp0045s0399.1.v1.1"/>
    <property type="gene ID" value="Kaladp0045s0399.v1.1"/>
</dbReference>
<evidence type="ECO:0000313" key="3">
    <source>
        <dbReference type="Proteomes" id="UP000594263"/>
    </source>
</evidence>
<dbReference type="AlphaFoldDB" id="A0A7N0TTP7"/>
<proteinExistence type="predicted"/>
<dbReference type="Proteomes" id="UP000594263">
    <property type="component" value="Unplaced"/>
</dbReference>
<keyword evidence="3" id="KW-1185">Reference proteome</keyword>
<dbReference type="PANTHER" id="PTHR31390">
    <property type="entry name" value="EXPRESSED PROTEIN"/>
    <property type="match status" value="1"/>
</dbReference>
<reference evidence="2" key="1">
    <citation type="submission" date="2021-01" db="UniProtKB">
        <authorList>
            <consortium name="EnsemblPlants"/>
        </authorList>
    </citation>
    <scope>IDENTIFICATION</scope>
</reference>
<organism evidence="2 3">
    <name type="scientific">Kalanchoe fedtschenkoi</name>
    <name type="common">Lavender scallops</name>
    <name type="synonym">South American air plant</name>
    <dbReference type="NCBI Taxonomy" id="63787"/>
    <lineage>
        <taxon>Eukaryota</taxon>
        <taxon>Viridiplantae</taxon>
        <taxon>Streptophyta</taxon>
        <taxon>Embryophyta</taxon>
        <taxon>Tracheophyta</taxon>
        <taxon>Spermatophyta</taxon>
        <taxon>Magnoliopsida</taxon>
        <taxon>eudicotyledons</taxon>
        <taxon>Gunneridae</taxon>
        <taxon>Pentapetalae</taxon>
        <taxon>Saxifragales</taxon>
        <taxon>Crassulaceae</taxon>
        <taxon>Kalanchoe</taxon>
    </lineage>
</organism>
<dbReference type="Gramene" id="Kaladp0045s0399.1.v1.1">
    <property type="protein sequence ID" value="Kaladp0045s0399.1.v1.1"/>
    <property type="gene ID" value="Kaladp0045s0399.v1.1"/>
</dbReference>
<dbReference type="InterPro" id="IPR021916">
    <property type="entry name" value="DUF3527"/>
</dbReference>
<feature type="region of interest" description="Disordered" evidence="1">
    <location>
        <begin position="498"/>
        <end position="517"/>
    </location>
</feature>
<evidence type="ECO:0000256" key="1">
    <source>
        <dbReference type="SAM" id="MobiDB-lite"/>
    </source>
</evidence>